<protein>
    <submittedName>
        <fullName evidence="2">Uncharacterized protein</fullName>
    </submittedName>
</protein>
<dbReference type="Gene3D" id="3.80.10.10">
    <property type="entry name" value="Ribonuclease Inhibitor"/>
    <property type="match status" value="1"/>
</dbReference>
<reference evidence="2" key="1">
    <citation type="journal article" date="2020" name="Stud. Mycol.">
        <title>101 Dothideomycetes genomes: a test case for predicting lifestyles and emergence of pathogens.</title>
        <authorList>
            <person name="Haridas S."/>
            <person name="Albert R."/>
            <person name="Binder M."/>
            <person name="Bloem J."/>
            <person name="Labutti K."/>
            <person name="Salamov A."/>
            <person name="Andreopoulos B."/>
            <person name="Baker S."/>
            <person name="Barry K."/>
            <person name="Bills G."/>
            <person name="Bluhm B."/>
            <person name="Cannon C."/>
            <person name="Castanera R."/>
            <person name="Culley D."/>
            <person name="Daum C."/>
            <person name="Ezra D."/>
            <person name="Gonzalez J."/>
            <person name="Henrissat B."/>
            <person name="Kuo A."/>
            <person name="Liang C."/>
            <person name="Lipzen A."/>
            <person name="Lutzoni F."/>
            <person name="Magnuson J."/>
            <person name="Mondo S."/>
            <person name="Nolan M."/>
            <person name="Ohm R."/>
            <person name="Pangilinan J."/>
            <person name="Park H.-J."/>
            <person name="Ramirez L."/>
            <person name="Alfaro M."/>
            <person name="Sun H."/>
            <person name="Tritt A."/>
            <person name="Yoshinaga Y."/>
            <person name="Zwiers L.-H."/>
            <person name="Turgeon B."/>
            <person name="Goodwin S."/>
            <person name="Spatafora J."/>
            <person name="Crous P."/>
            <person name="Grigoriev I."/>
        </authorList>
    </citation>
    <scope>NUCLEOTIDE SEQUENCE</scope>
    <source>
        <strain evidence="2">CBS 122681</strain>
    </source>
</reference>
<accession>A0A6A6SUZ4</accession>
<keyword evidence="3" id="KW-1185">Reference proteome</keyword>
<proteinExistence type="predicted"/>
<evidence type="ECO:0000313" key="3">
    <source>
        <dbReference type="Proteomes" id="UP000799324"/>
    </source>
</evidence>
<dbReference type="Proteomes" id="UP000799324">
    <property type="component" value="Unassembled WGS sequence"/>
</dbReference>
<name>A0A6A6SUZ4_9PLEO</name>
<organism evidence="2 3">
    <name type="scientific">Lophiostoma macrostomum CBS 122681</name>
    <dbReference type="NCBI Taxonomy" id="1314788"/>
    <lineage>
        <taxon>Eukaryota</taxon>
        <taxon>Fungi</taxon>
        <taxon>Dikarya</taxon>
        <taxon>Ascomycota</taxon>
        <taxon>Pezizomycotina</taxon>
        <taxon>Dothideomycetes</taxon>
        <taxon>Pleosporomycetidae</taxon>
        <taxon>Pleosporales</taxon>
        <taxon>Lophiostomataceae</taxon>
        <taxon>Lophiostoma</taxon>
    </lineage>
</organism>
<evidence type="ECO:0000313" key="2">
    <source>
        <dbReference type="EMBL" id="KAF2650877.1"/>
    </source>
</evidence>
<dbReference type="OrthoDB" id="3929397at2759"/>
<dbReference type="EMBL" id="MU004441">
    <property type="protein sequence ID" value="KAF2650877.1"/>
    <property type="molecule type" value="Genomic_DNA"/>
</dbReference>
<dbReference type="AlphaFoldDB" id="A0A6A6SUZ4"/>
<evidence type="ECO:0000256" key="1">
    <source>
        <dbReference type="SAM" id="MobiDB-lite"/>
    </source>
</evidence>
<sequence length="644" mass="71942">MSALHARRQIGRTLDESKLSRAVTQPGRPFVALAPRSETLQATYTWEHTDSVPCRQPFQNYIYRSAWTHWNITPISAPSFQRRNFSSSATRTMPLTSIAFPYPGQALSPATEDTTPDRSGIHGTTDITVKILSLKDAAKVIEEALATRDLTHRIRAIEIDITADLEAEAEAEEQENTDQHDANVTNQVSDANAESDNEDAASAKSAGSNDSASPPTRDAALFDKNYVDERMNRYCAPIIQLLNAIESSGGSLESFSWDSKCGWWDSNGTRPREFWDALWQHARTLQKLTLGFYTHEVHKVRPAQVHFPAMRELRINADTAHGDEGDAVEHLLKTSAALEVLVFHYPGCDLDTCQIKNVTWDYNFPNLKFLEVNGYDFAPDAFKEFLGRCGNVEIFEDLIDHDYDGEERVAVLKTTLPKLRKLYKDYGTTNDWNEWFDADAARPIEHLTVRGGPSSQLANIATGVAVRGLKTLEFEGYCTDWRAQEREPPASDDSSEEVETEEQKMGMTLRAQGIKNLLPKLLGLQELGIGLGSDNISISLPGGGWGSPSPMDEKDLRTVLSILPTDTQIRALRLWDEAAGKLSQTILDDFPAVPESLQYLSWEGKEKKLYKVERLDGQVKLQVCDGFGARKVPAEWHNRSLLGV</sequence>
<gene>
    <name evidence="2" type="ORF">K491DRAFT_782272</name>
</gene>
<dbReference type="InterPro" id="IPR032675">
    <property type="entry name" value="LRR_dom_sf"/>
</dbReference>
<feature type="region of interest" description="Disordered" evidence="1">
    <location>
        <begin position="189"/>
        <end position="218"/>
    </location>
</feature>